<dbReference type="InterPro" id="IPR032675">
    <property type="entry name" value="LRR_dom_sf"/>
</dbReference>
<keyword evidence="1" id="KW-1133">Transmembrane helix</keyword>
<dbReference type="SUPFAM" id="SSF52047">
    <property type="entry name" value="RNI-like"/>
    <property type="match status" value="1"/>
</dbReference>
<evidence type="ECO:0000256" key="1">
    <source>
        <dbReference type="SAM" id="Phobius"/>
    </source>
</evidence>
<name>A0A814XY90_9BILA</name>
<evidence type="ECO:0000313" key="3">
    <source>
        <dbReference type="Proteomes" id="UP000663870"/>
    </source>
</evidence>
<feature type="transmembrane region" description="Helical" evidence="1">
    <location>
        <begin position="556"/>
        <end position="580"/>
    </location>
</feature>
<keyword evidence="3" id="KW-1185">Reference proteome</keyword>
<keyword evidence="1" id="KW-0812">Transmembrane</keyword>
<accession>A0A814XY90</accession>
<evidence type="ECO:0000313" key="2">
    <source>
        <dbReference type="EMBL" id="CAF1222077.1"/>
    </source>
</evidence>
<dbReference type="Proteomes" id="UP000663870">
    <property type="component" value="Unassembled WGS sequence"/>
</dbReference>
<proteinExistence type="predicted"/>
<dbReference type="Gene3D" id="3.80.10.10">
    <property type="entry name" value="Ribonuclease Inhibitor"/>
    <property type="match status" value="1"/>
</dbReference>
<feature type="transmembrane region" description="Helical" evidence="1">
    <location>
        <begin position="21"/>
        <end position="38"/>
    </location>
</feature>
<reference evidence="2" key="1">
    <citation type="submission" date="2021-02" db="EMBL/GenBank/DDBJ databases">
        <authorList>
            <person name="Nowell W R."/>
        </authorList>
    </citation>
    <scope>NUCLEOTIDE SEQUENCE</scope>
</reference>
<organism evidence="2 3">
    <name type="scientific">Rotaria sordida</name>
    <dbReference type="NCBI Taxonomy" id="392033"/>
    <lineage>
        <taxon>Eukaryota</taxon>
        <taxon>Metazoa</taxon>
        <taxon>Spiralia</taxon>
        <taxon>Gnathifera</taxon>
        <taxon>Rotifera</taxon>
        <taxon>Eurotatoria</taxon>
        <taxon>Bdelloidea</taxon>
        <taxon>Philodinida</taxon>
        <taxon>Philodinidae</taxon>
        <taxon>Rotaria</taxon>
    </lineage>
</organism>
<dbReference type="AlphaFoldDB" id="A0A814XY90"/>
<gene>
    <name evidence="2" type="ORF">JXQ802_LOCUS25492</name>
</gene>
<keyword evidence="1" id="KW-0472">Membrane</keyword>
<dbReference type="EMBL" id="CAJNOL010000862">
    <property type="protein sequence ID" value="CAF1222077.1"/>
    <property type="molecule type" value="Genomic_DNA"/>
</dbReference>
<comment type="caution">
    <text evidence="2">The sequence shown here is derived from an EMBL/GenBank/DDBJ whole genome shotgun (WGS) entry which is preliminary data.</text>
</comment>
<protein>
    <submittedName>
        <fullName evidence="2">Uncharacterized protein</fullName>
    </submittedName>
</protein>
<sequence length="598" mass="68229">MAFLLIYKYGQTSYHQSIIRLLMAMFYIYFFLISLSLTKSCDVFVDMSCTCYESIDIRCTMSKIAPLTLISSSSASLIKKFHSIDIKFDSDENMELDKNYFIILNELLPNIGQNPLTITLRFQNFRSFHAKSSSFSQLYNGIISPQKRLIVELHPVKAKSIIFDQNSFDNLNINELSIFADSLTSPFESIFNNTNITNLNIEGAIVTHDSTLLKQYTGNIQSLKITRMIDTINSEEFPPFPVKSYTIEAHKMRTLDALSFKNYNQLTGLNIIQPDVSITPKILNGLENIPTLKTISFDAERIADGALKHVKHIETLILGTYTKILDTESLNSLKSLRQLDVRYVQFSTLQANTSCSLADYINRRRMMGLTVYLPHENPYCDCILVFLNNMVDDGSQLIKCQSANNDRCLFSSCSIVSEYFTRKQKEDIDEQQKQHTPSVITPAQSLPNIRPFIPPSIDLNDNDSPYYPEENIFQQQQQQQQQEGEQIKTSTIINPVDVNIYDDEDVITKTTDIMSTTRLLVFDPDESDNQYSTPVMQHINSDPKKHQSSKYLALSWIPFAIIGSCLFLSLIIAMISYIIYHKQRTASFKLIPQAAPIV</sequence>